<dbReference type="OrthoDB" id="1933717at2759"/>
<evidence type="ECO:0000256" key="1">
    <source>
        <dbReference type="ARBA" id="ARBA00006484"/>
    </source>
</evidence>
<keyword evidence="3" id="KW-1185">Reference proteome</keyword>
<name>A0A423VP30_9PEZI</name>
<sequence>MPPLPSATPTWHNDTYEAISPQRTELSAAGKRIVIIGAGSGIGRETAKAFATAAADHLVLIGRHETSLKETAALTKSASVEVHASSVGDLKSLRRIASLVGTWDVLVLSAAHCSTPSPMASADPNDWWQSFEINTKGVFNAIQAFIPTANVTNATFLALTSGSMALPVAMLPGMSTYMASKLAQVKIIEFLAAEQPNILAATVHPGMIETDIFTKTGAKANLLPMDNVKLPAHFLVWMSSPEASFLKGRSVWANWDVEEMKAQAKTIQTGIQMTSGINGWPYPNM</sequence>
<dbReference type="Pfam" id="PF00106">
    <property type="entry name" value="adh_short"/>
    <property type="match status" value="1"/>
</dbReference>
<reference evidence="2 3" key="1">
    <citation type="submission" date="2015-09" db="EMBL/GenBank/DDBJ databases">
        <title>Host preference determinants of Valsa canker pathogens revealed by comparative genomics.</title>
        <authorList>
            <person name="Yin Z."/>
            <person name="Huang L."/>
        </authorList>
    </citation>
    <scope>NUCLEOTIDE SEQUENCE [LARGE SCALE GENOMIC DNA]</scope>
    <source>
        <strain evidence="2 3">03-1</strain>
    </source>
</reference>
<accession>A0A423VP30</accession>
<dbReference type="CDD" id="cd05233">
    <property type="entry name" value="SDR_c"/>
    <property type="match status" value="1"/>
</dbReference>
<dbReference type="EMBL" id="LKEA01000048">
    <property type="protein sequence ID" value="ROV92775.1"/>
    <property type="molecule type" value="Genomic_DNA"/>
</dbReference>
<dbReference type="InterPro" id="IPR036291">
    <property type="entry name" value="NAD(P)-bd_dom_sf"/>
</dbReference>
<evidence type="ECO:0000313" key="2">
    <source>
        <dbReference type="EMBL" id="ROV92775.1"/>
    </source>
</evidence>
<dbReference type="AlphaFoldDB" id="A0A423VP30"/>
<dbReference type="GO" id="GO:0016616">
    <property type="term" value="F:oxidoreductase activity, acting on the CH-OH group of donors, NAD or NADP as acceptor"/>
    <property type="evidence" value="ECO:0007669"/>
    <property type="project" value="TreeGrafter"/>
</dbReference>
<evidence type="ECO:0000313" key="3">
    <source>
        <dbReference type="Proteomes" id="UP000283895"/>
    </source>
</evidence>
<dbReference type="STRING" id="356882.A0A423VP30"/>
<dbReference type="InterPro" id="IPR002347">
    <property type="entry name" value="SDR_fam"/>
</dbReference>
<dbReference type="PRINTS" id="PR00081">
    <property type="entry name" value="GDHRDH"/>
</dbReference>
<organism evidence="2 3">
    <name type="scientific">Cytospora schulzeri</name>
    <dbReference type="NCBI Taxonomy" id="448051"/>
    <lineage>
        <taxon>Eukaryota</taxon>
        <taxon>Fungi</taxon>
        <taxon>Dikarya</taxon>
        <taxon>Ascomycota</taxon>
        <taxon>Pezizomycotina</taxon>
        <taxon>Sordariomycetes</taxon>
        <taxon>Sordariomycetidae</taxon>
        <taxon>Diaporthales</taxon>
        <taxon>Cytosporaceae</taxon>
        <taxon>Cytospora</taxon>
    </lineage>
</organism>
<comment type="similarity">
    <text evidence="1">Belongs to the short-chain dehydrogenases/reductases (SDR) family.</text>
</comment>
<proteinExistence type="inferred from homology"/>
<dbReference type="PANTHER" id="PTHR42760:SF122">
    <property type="entry name" value="NAD(P)-BINDING PROTEIN"/>
    <property type="match status" value="1"/>
</dbReference>
<dbReference type="GO" id="GO:0006633">
    <property type="term" value="P:fatty acid biosynthetic process"/>
    <property type="evidence" value="ECO:0007669"/>
    <property type="project" value="TreeGrafter"/>
</dbReference>
<dbReference type="Proteomes" id="UP000283895">
    <property type="component" value="Unassembled WGS sequence"/>
</dbReference>
<dbReference type="SUPFAM" id="SSF51735">
    <property type="entry name" value="NAD(P)-binding Rossmann-fold domains"/>
    <property type="match status" value="1"/>
</dbReference>
<dbReference type="GO" id="GO:0048038">
    <property type="term" value="F:quinone binding"/>
    <property type="evidence" value="ECO:0007669"/>
    <property type="project" value="TreeGrafter"/>
</dbReference>
<protein>
    <submittedName>
        <fullName evidence="2">Uncharacterized protein</fullName>
    </submittedName>
</protein>
<gene>
    <name evidence="2" type="ORF">VMCG_09089</name>
</gene>
<dbReference type="PANTHER" id="PTHR42760">
    <property type="entry name" value="SHORT-CHAIN DEHYDROGENASES/REDUCTASES FAMILY MEMBER"/>
    <property type="match status" value="1"/>
</dbReference>
<dbReference type="Gene3D" id="3.40.50.720">
    <property type="entry name" value="NAD(P)-binding Rossmann-like Domain"/>
    <property type="match status" value="1"/>
</dbReference>
<comment type="caution">
    <text evidence="2">The sequence shown here is derived from an EMBL/GenBank/DDBJ whole genome shotgun (WGS) entry which is preliminary data.</text>
</comment>